<name>A0A6I0Z3N8_9BACE</name>
<evidence type="ECO:0008006" key="3">
    <source>
        <dbReference type="Google" id="ProtNLM"/>
    </source>
</evidence>
<dbReference type="SUPFAM" id="SSF53448">
    <property type="entry name" value="Nucleotide-diphospho-sugar transferases"/>
    <property type="match status" value="1"/>
</dbReference>
<sequence>MQTKIIYVLVSSLEDIYYEQCLVSVYSLRKYHKDAEVVVLVDDATAASLTGNRSLLATLATEIKVIDTPIEYTSLQRSRVIKTSIRKHVSGDFMFIDTDTVICAPLDDIDNIEADLAIVPDFHVSFAEYPFRGYMLSEMYHLFGQDVSHVVDYFNSGVIYAKDTEMVHRFFEQWNENWTYSAIEKNNPKDQPALLKTDADAGQVIRVLDGKYNCQIAASIRYLYSAKILHFFNARFFAHNNIHPFYSSDFYLRVRNEGFTHEIDEMINNVRMLFDAYSTPISRPEFEYLSSPEGHIMMALREKCGWKWSVMSIILKIFRRIS</sequence>
<evidence type="ECO:0000313" key="1">
    <source>
        <dbReference type="EMBL" id="KAB6340171.1"/>
    </source>
</evidence>
<dbReference type="RefSeq" id="WP_151926765.1">
    <property type="nucleotide sequence ID" value="NZ_JABFCE010000015.1"/>
</dbReference>
<proteinExistence type="predicted"/>
<protein>
    <recommendedName>
        <fullName evidence="3">Glycosyl transferase</fullName>
    </recommendedName>
</protein>
<dbReference type="AlphaFoldDB" id="A0A6I0Z3N8"/>
<accession>A0A6I0Z3N8</accession>
<evidence type="ECO:0000313" key="2">
    <source>
        <dbReference type="Proteomes" id="UP000438288"/>
    </source>
</evidence>
<dbReference type="InterPro" id="IPR029044">
    <property type="entry name" value="Nucleotide-diphossugar_trans"/>
</dbReference>
<reference evidence="1 2" key="1">
    <citation type="journal article" date="2019" name="Nat. Med.">
        <title>A library of human gut bacterial isolates paired with longitudinal multiomics data enables mechanistic microbiome research.</title>
        <authorList>
            <person name="Poyet M."/>
            <person name="Groussin M."/>
            <person name="Gibbons S.M."/>
            <person name="Avila-Pacheco J."/>
            <person name="Jiang X."/>
            <person name="Kearney S.M."/>
            <person name="Perrotta A.R."/>
            <person name="Berdy B."/>
            <person name="Zhao S."/>
            <person name="Lieberman T.D."/>
            <person name="Swanson P.K."/>
            <person name="Smith M."/>
            <person name="Roesemann S."/>
            <person name="Alexander J.E."/>
            <person name="Rich S.A."/>
            <person name="Livny J."/>
            <person name="Vlamakis H."/>
            <person name="Clish C."/>
            <person name="Bullock K."/>
            <person name="Deik A."/>
            <person name="Scott J."/>
            <person name="Pierce K.A."/>
            <person name="Xavier R.J."/>
            <person name="Alm E.J."/>
        </authorList>
    </citation>
    <scope>NUCLEOTIDE SEQUENCE [LARGE SCALE GENOMIC DNA]</scope>
    <source>
        <strain evidence="1 2">BIOML-A16</strain>
    </source>
</reference>
<organism evidence="1 2">
    <name type="scientific">Bacteroides xylanisolvens</name>
    <dbReference type="NCBI Taxonomy" id="371601"/>
    <lineage>
        <taxon>Bacteria</taxon>
        <taxon>Pseudomonadati</taxon>
        <taxon>Bacteroidota</taxon>
        <taxon>Bacteroidia</taxon>
        <taxon>Bacteroidales</taxon>
        <taxon>Bacteroidaceae</taxon>
        <taxon>Bacteroides</taxon>
    </lineage>
</organism>
<gene>
    <name evidence="1" type="ORF">GAZ43_08240</name>
</gene>
<dbReference type="EMBL" id="WDCP01000012">
    <property type="protein sequence ID" value="KAB6340171.1"/>
    <property type="molecule type" value="Genomic_DNA"/>
</dbReference>
<dbReference type="Proteomes" id="UP000438288">
    <property type="component" value="Unassembled WGS sequence"/>
</dbReference>
<comment type="caution">
    <text evidence="1">The sequence shown here is derived from an EMBL/GenBank/DDBJ whole genome shotgun (WGS) entry which is preliminary data.</text>
</comment>
<dbReference type="Gene3D" id="3.90.550.10">
    <property type="entry name" value="Spore Coat Polysaccharide Biosynthesis Protein SpsA, Chain A"/>
    <property type="match status" value="1"/>
</dbReference>